<protein>
    <submittedName>
        <fullName evidence="1">Uncharacterized protein</fullName>
    </submittedName>
</protein>
<dbReference type="AlphaFoldDB" id="A0A7J8D6V7"/>
<proteinExistence type="predicted"/>
<keyword evidence="2" id="KW-1185">Reference proteome</keyword>
<accession>A0A7J8D6V7</accession>
<organism evidence="1 2">
    <name type="scientific">Rousettus aegyptiacus</name>
    <name type="common">Egyptian fruit bat</name>
    <name type="synonym">Pteropus aegyptiacus</name>
    <dbReference type="NCBI Taxonomy" id="9407"/>
    <lineage>
        <taxon>Eukaryota</taxon>
        <taxon>Metazoa</taxon>
        <taxon>Chordata</taxon>
        <taxon>Craniata</taxon>
        <taxon>Vertebrata</taxon>
        <taxon>Euteleostomi</taxon>
        <taxon>Mammalia</taxon>
        <taxon>Eutheria</taxon>
        <taxon>Laurasiatheria</taxon>
        <taxon>Chiroptera</taxon>
        <taxon>Yinpterochiroptera</taxon>
        <taxon>Pteropodoidea</taxon>
        <taxon>Pteropodidae</taxon>
        <taxon>Rousettinae</taxon>
        <taxon>Rousettus</taxon>
    </lineage>
</organism>
<name>A0A7J8D6V7_ROUAE</name>
<dbReference type="Proteomes" id="UP000593571">
    <property type="component" value="Unassembled WGS sequence"/>
</dbReference>
<evidence type="ECO:0000313" key="2">
    <source>
        <dbReference type="Proteomes" id="UP000593571"/>
    </source>
</evidence>
<comment type="caution">
    <text evidence="1">The sequence shown here is derived from an EMBL/GenBank/DDBJ whole genome shotgun (WGS) entry which is preliminary data.</text>
</comment>
<dbReference type="EMBL" id="JACASE010000013">
    <property type="protein sequence ID" value="KAF6418880.1"/>
    <property type="molecule type" value="Genomic_DNA"/>
</dbReference>
<reference evidence="1 2" key="1">
    <citation type="journal article" date="2020" name="Nature">
        <title>Six reference-quality genomes reveal evolution of bat adaptations.</title>
        <authorList>
            <person name="Jebb D."/>
            <person name="Huang Z."/>
            <person name="Pippel M."/>
            <person name="Hughes G.M."/>
            <person name="Lavrichenko K."/>
            <person name="Devanna P."/>
            <person name="Winkler S."/>
            <person name="Jermiin L.S."/>
            <person name="Skirmuntt E.C."/>
            <person name="Katzourakis A."/>
            <person name="Burkitt-Gray L."/>
            <person name="Ray D.A."/>
            <person name="Sullivan K.A.M."/>
            <person name="Roscito J.G."/>
            <person name="Kirilenko B.M."/>
            <person name="Davalos L.M."/>
            <person name="Corthals A.P."/>
            <person name="Power M.L."/>
            <person name="Jones G."/>
            <person name="Ransome R.D."/>
            <person name="Dechmann D.K.N."/>
            <person name="Locatelli A.G."/>
            <person name="Puechmaille S.J."/>
            <person name="Fedrigo O."/>
            <person name="Jarvis E.D."/>
            <person name="Hiller M."/>
            <person name="Vernes S.C."/>
            <person name="Myers E.W."/>
            <person name="Teeling E.C."/>
        </authorList>
    </citation>
    <scope>NUCLEOTIDE SEQUENCE [LARGE SCALE GENOMIC DNA]</scope>
    <source>
        <strain evidence="1">MRouAeg1</strain>
        <tissue evidence="1">Muscle</tissue>
    </source>
</reference>
<evidence type="ECO:0000313" key="1">
    <source>
        <dbReference type="EMBL" id="KAF6418880.1"/>
    </source>
</evidence>
<sequence length="131" mass="14917">MIRNSDFHCPQMTFCWISAMLFCYDSSIEQLLQKSHSSQSPNIYRVVLGGLCEKTKFFLYPSFRSKIKDLPALPAHRASQQLAQRSKASVKGPAKGQSISWGFEISSSMWCGEEPFPFWVFVPHKCKPHGL</sequence>
<gene>
    <name evidence="1" type="ORF">HJG63_008878</name>
</gene>